<keyword evidence="4" id="KW-1185">Reference proteome</keyword>
<name>A0ABU2SEC1_9ACTN</name>
<evidence type="ECO:0000313" key="4">
    <source>
        <dbReference type="Proteomes" id="UP001183615"/>
    </source>
</evidence>
<dbReference type="Proteomes" id="UP001183615">
    <property type="component" value="Unassembled WGS sequence"/>
</dbReference>
<proteinExistence type="predicted"/>
<dbReference type="PROSITE" id="PS51257">
    <property type="entry name" value="PROKAR_LIPOPROTEIN"/>
    <property type="match status" value="1"/>
</dbReference>
<reference evidence="4" key="1">
    <citation type="submission" date="2023-07" db="EMBL/GenBank/DDBJ databases">
        <title>30 novel species of actinomycetes from the DSMZ collection.</title>
        <authorList>
            <person name="Nouioui I."/>
        </authorList>
    </citation>
    <scope>NUCLEOTIDE SEQUENCE [LARGE SCALE GENOMIC DNA]</scope>
    <source>
        <strain evidence="4">DSM 41886</strain>
    </source>
</reference>
<feature type="compositionally biased region" description="Low complexity" evidence="1">
    <location>
        <begin position="55"/>
        <end position="66"/>
    </location>
</feature>
<evidence type="ECO:0008006" key="5">
    <source>
        <dbReference type="Google" id="ProtNLM"/>
    </source>
</evidence>
<dbReference type="RefSeq" id="WP_311621397.1">
    <property type="nucleotide sequence ID" value="NZ_JAVREV010000030.1"/>
</dbReference>
<evidence type="ECO:0000313" key="3">
    <source>
        <dbReference type="EMBL" id="MDT0447283.1"/>
    </source>
</evidence>
<organism evidence="3 4">
    <name type="scientific">Streptomyces johnsoniae</name>
    <dbReference type="NCBI Taxonomy" id="3075532"/>
    <lineage>
        <taxon>Bacteria</taxon>
        <taxon>Bacillati</taxon>
        <taxon>Actinomycetota</taxon>
        <taxon>Actinomycetes</taxon>
        <taxon>Kitasatosporales</taxon>
        <taxon>Streptomycetaceae</taxon>
        <taxon>Streptomyces</taxon>
    </lineage>
</organism>
<dbReference type="EMBL" id="JAVREV010000030">
    <property type="protein sequence ID" value="MDT0447283.1"/>
    <property type="molecule type" value="Genomic_DNA"/>
</dbReference>
<sequence length="167" mass="17548">MSRSVRFAVPVATAVAAALLLTACDEEESEGSGPPPEQSESESGAPQEPEEETADAGAGAGAEFEGYWQSSTEPDANLLLIGWDDLAGQVTYLQGTGAGPDADLCTGTIDGFQLSLTCMRGTNAYTAGLARLHDDGTLMVEWVASSERFVPADDLEDTPMEELADQW</sequence>
<feature type="signal peptide" evidence="2">
    <location>
        <begin position="1"/>
        <end position="23"/>
    </location>
</feature>
<evidence type="ECO:0000256" key="1">
    <source>
        <dbReference type="SAM" id="MobiDB-lite"/>
    </source>
</evidence>
<feature type="chain" id="PRO_5045724967" description="Lipoprotein" evidence="2">
    <location>
        <begin position="24"/>
        <end position="167"/>
    </location>
</feature>
<keyword evidence="2" id="KW-0732">Signal</keyword>
<accession>A0ABU2SEC1</accession>
<comment type="caution">
    <text evidence="3">The sequence shown here is derived from an EMBL/GenBank/DDBJ whole genome shotgun (WGS) entry which is preliminary data.</text>
</comment>
<evidence type="ECO:0000256" key="2">
    <source>
        <dbReference type="SAM" id="SignalP"/>
    </source>
</evidence>
<protein>
    <recommendedName>
        <fullName evidence="5">Lipoprotein</fullName>
    </recommendedName>
</protein>
<gene>
    <name evidence="3" type="ORF">RM779_32510</name>
</gene>
<feature type="region of interest" description="Disordered" evidence="1">
    <location>
        <begin position="23"/>
        <end position="68"/>
    </location>
</feature>